<reference evidence="1" key="1">
    <citation type="submission" date="2018-02" db="EMBL/GenBank/DDBJ databases">
        <title>Rhizophora mucronata_Transcriptome.</title>
        <authorList>
            <person name="Meera S.P."/>
            <person name="Sreeshan A."/>
            <person name="Augustine A."/>
        </authorList>
    </citation>
    <scope>NUCLEOTIDE SEQUENCE</scope>
    <source>
        <tissue evidence="1">Leaf</tissue>
    </source>
</reference>
<accession>A0A2P2QMG6</accession>
<protein>
    <submittedName>
        <fullName evidence="1">Uncharacterized protein</fullName>
    </submittedName>
</protein>
<dbReference type="EMBL" id="GGEC01087647">
    <property type="protein sequence ID" value="MBX68131.1"/>
    <property type="molecule type" value="Transcribed_RNA"/>
</dbReference>
<sequence length="45" mass="5127">MPPVKRFSPKTKVDNFLQFLKLKGIELFNLLNPASNFSSLLQFAS</sequence>
<organism evidence="1">
    <name type="scientific">Rhizophora mucronata</name>
    <name type="common">Asiatic mangrove</name>
    <dbReference type="NCBI Taxonomy" id="61149"/>
    <lineage>
        <taxon>Eukaryota</taxon>
        <taxon>Viridiplantae</taxon>
        <taxon>Streptophyta</taxon>
        <taxon>Embryophyta</taxon>
        <taxon>Tracheophyta</taxon>
        <taxon>Spermatophyta</taxon>
        <taxon>Magnoliopsida</taxon>
        <taxon>eudicotyledons</taxon>
        <taxon>Gunneridae</taxon>
        <taxon>Pentapetalae</taxon>
        <taxon>rosids</taxon>
        <taxon>fabids</taxon>
        <taxon>Malpighiales</taxon>
        <taxon>Rhizophoraceae</taxon>
        <taxon>Rhizophora</taxon>
    </lineage>
</organism>
<name>A0A2P2QMG6_RHIMU</name>
<evidence type="ECO:0000313" key="1">
    <source>
        <dbReference type="EMBL" id="MBX68131.1"/>
    </source>
</evidence>
<proteinExistence type="predicted"/>
<dbReference type="AlphaFoldDB" id="A0A2P2QMG6"/>